<dbReference type="GO" id="GO:0016020">
    <property type="term" value="C:membrane"/>
    <property type="evidence" value="ECO:0007669"/>
    <property type="project" value="TreeGrafter"/>
</dbReference>
<reference evidence="5" key="1">
    <citation type="submission" date="2025-08" db="UniProtKB">
        <authorList>
            <consortium name="RefSeq"/>
        </authorList>
    </citation>
    <scope>IDENTIFICATION</scope>
</reference>
<protein>
    <submittedName>
        <fullName evidence="5">Serine hydrolase-like protein</fullName>
    </submittedName>
</protein>
<feature type="domain" description="AB hydrolase-1" evidence="3">
    <location>
        <begin position="62"/>
        <end position="180"/>
    </location>
</feature>
<dbReference type="GeneID" id="100897337"/>
<name>A0AAJ7L407_9ACAR</name>
<dbReference type="PANTHER" id="PTHR43798:SF14">
    <property type="entry name" value="SERINE HYDROLASE-LIKE PROTEIN DDB_G0286239"/>
    <property type="match status" value="1"/>
</dbReference>
<evidence type="ECO:0000259" key="3">
    <source>
        <dbReference type="Pfam" id="PF00561"/>
    </source>
</evidence>
<evidence type="ECO:0000256" key="1">
    <source>
        <dbReference type="ARBA" id="ARBA00008645"/>
    </source>
</evidence>
<comment type="similarity">
    <text evidence="1">Belongs to the AB hydrolase superfamily.</text>
</comment>
<dbReference type="SUPFAM" id="SSF53474">
    <property type="entry name" value="alpha/beta-Hydrolases"/>
    <property type="match status" value="1"/>
</dbReference>
<dbReference type="Proteomes" id="UP000694867">
    <property type="component" value="Unplaced"/>
</dbReference>
<evidence type="ECO:0000313" key="4">
    <source>
        <dbReference type="Proteomes" id="UP000694867"/>
    </source>
</evidence>
<dbReference type="InterPro" id="IPR000073">
    <property type="entry name" value="AB_hydrolase_1"/>
</dbReference>
<keyword evidence="4" id="KW-1185">Reference proteome</keyword>
<dbReference type="Gene3D" id="3.40.50.1820">
    <property type="entry name" value="alpha/beta hydrolase"/>
    <property type="match status" value="1"/>
</dbReference>
<dbReference type="KEGG" id="goe:100897337"/>
<dbReference type="InterPro" id="IPR029058">
    <property type="entry name" value="AB_hydrolase_fold"/>
</dbReference>
<accession>A0AAJ7L407</accession>
<dbReference type="PRINTS" id="PR00111">
    <property type="entry name" value="ABHYDROLASE"/>
</dbReference>
<sequence length="330" mass="37998">MSIQALALCGRAVLRAKSTSAILRTSRREIQAYTNQWKLEEIRIPTPCGTLAAKAWGDASAKPILALHGWQDNANSFDLLIPYLKPKYRIIALDFIGHGYSSHLAPGLFYSPNSFIMDIQRVADYYDWEQFTIIGHSMGGGIGHVYAMLFPDRLKTLVTIDVPLPATMTTDKFVMMTVFSTLNLLRIEREYFGEKPFAYPEAEIIEKHMTAIRNAYTEDALRVLMKRGCTRIGEDQYTFNRDRRLKYIYWNSFDADTSEQLAALYKNELLAIRCLPMQFKREGYHKIQQIHQENCSRYQYTELEGLHHIQMTDPQKLAPVINDFLDGCET</sequence>
<dbReference type="RefSeq" id="XP_018494146.2">
    <property type="nucleotide sequence ID" value="XM_018638630.2"/>
</dbReference>
<organism evidence="4 5">
    <name type="scientific">Galendromus occidentalis</name>
    <name type="common">western predatory mite</name>
    <dbReference type="NCBI Taxonomy" id="34638"/>
    <lineage>
        <taxon>Eukaryota</taxon>
        <taxon>Metazoa</taxon>
        <taxon>Ecdysozoa</taxon>
        <taxon>Arthropoda</taxon>
        <taxon>Chelicerata</taxon>
        <taxon>Arachnida</taxon>
        <taxon>Acari</taxon>
        <taxon>Parasitiformes</taxon>
        <taxon>Mesostigmata</taxon>
        <taxon>Gamasina</taxon>
        <taxon>Phytoseioidea</taxon>
        <taxon>Phytoseiidae</taxon>
        <taxon>Typhlodrominae</taxon>
        <taxon>Galendromus</taxon>
    </lineage>
</organism>
<dbReference type="GO" id="GO:0016787">
    <property type="term" value="F:hydrolase activity"/>
    <property type="evidence" value="ECO:0007669"/>
    <property type="project" value="UniProtKB-KW"/>
</dbReference>
<evidence type="ECO:0000313" key="5">
    <source>
        <dbReference type="RefSeq" id="XP_018494146.2"/>
    </source>
</evidence>
<proteinExistence type="inferred from homology"/>
<evidence type="ECO:0000256" key="2">
    <source>
        <dbReference type="ARBA" id="ARBA00022801"/>
    </source>
</evidence>
<gene>
    <name evidence="5" type="primary">LOC100897337</name>
</gene>
<dbReference type="InterPro" id="IPR050266">
    <property type="entry name" value="AB_hydrolase_sf"/>
</dbReference>
<dbReference type="Pfam" id="PF00561">
    <property type="entry name" value="Abhydrolase_1"/>
    <property type="match status" value="1"/>
</dbReference>
<keyword evidence="2" id="KW-0378">Hydrolase</keyword>
<dbReference type="AlphaFoldDB" id="A0AAJ7L407"/>
<dbReference type="PANTHER" id="PTHR43798">
    <property type="entry name" value="MONOACYLGLYCEROL LIPASE"/>
    <property type="match status" value="1"/>
</dbReference>